<dbReference type="Proteomes" id="UP000483820">
    <property type="component" value="Chromosome II"/>
</dbReference>
<dbReference type="Pfam" id="PF00917">
    <property type="entry name" value="MATH"/>
    <property type="match status" value="1"/>
</dbReference>
<accession>A0A6A5HK44</accession>
<name>A0A6A5HK44_CAERE</name>
<dbReference type="RefSeq" id="XP_053590405.1">
    <property type="nucleotide sequence ID" value="XM_053726211.1"/>
</dbReference>
<dbReference type="CTD" id="78774404"/>
<organism evidence="2 3">
    <name type="scientific">Caenorhabditis remanei</name>
    <name type="common">Caenorhabditis vulgaris</name>
    <dbReference type="NCBI Taxonomy" id="31234"/>
    <lineage>
        <taxon>Eukaryota</taxon>
        <taxon>Metazoa</taxon>
        <taxon>Ecdysozoa</taxon>
        <taxon>Nematoda</taxon>
        <taxon>Chromadorea</taxon>
        <taxon>Rhabditida</taxon>
        <taxon>Rhabditina</taxon>
        <taxon>Rhabditomorpha</taxon>
        <taxon>Rhabditoidea</taxon>
        <taxon>Rhabditidae</taxon>
        <taxon>Peloderinae</taxon>
        <taxon>Caenorhabditis</taxon>
    </lineage>
</organism>
<feature type="domain" description="MATH" evidence="1">
    <location>
        <begin position="12"/>
        <end position="83"/>
    </location>
</feature>
<dbReference type="EMBL" id="WUAV01000002">
    <property type="protein sequence ID" value="KAF1767491.1"/>
    <property type="molecule type" value="Genomic_DNA"/>
</dbReference>
<proteinExistence type="predicted"/>
<evidence type="ECO:0000259" key="1">
    <source>
        <dbReference type="Pfam" id="PF00917"/>
    </source>
</evidence>
<evidence type="ECO:0000313" key="3">
    <source>
        <dbReference type="Proteomes" id="UP000483820"/>
    </source>
</evidence>
<sequence length="91" mass="10648">MSWERPSTMNYIKLMCEKVPNDSTWSIETTINSEMLSKMGKESEIHKFSANSTPEVILIEIYWDDLKKYVVNNHLEVEINVKINEIKKGKV</sequence>
<dbReference type="GeneID" id="78774404"/>
<dbReference type="KEGG" id="crq:GCK72_007450"/>
<protein>
    <recommendedName>
        <fullName evidence="1">MATH domain-containing protein</fullName>
    </recommendedName>
</protein>
<reference evidence="2 3" key="1">
    <citation type="submission" date="2019-12" db="EMBL/GenBank/DDBJ databases">
        <title>Chromosome-level assembly of the Caenorhabditis remanei genome.</title>
        <authorList>
            <person name="Teterina A.A."/>
            <person name="Willis J.H."/>
            <person name="Phillips P.C."/>
        </authorList>
    </citation>
    <scope>NUCLEOTIDE SEQUENCE [LARGE SCALE GENOMIC DNA]</scope>
    <source>
        <strain evidence="2 3">PX506</strain>
        <tissue evidence="2">Whole organism</tissue>
    </source>
</reference>
<comment type="caution">
    <text evidence="2">The sequence shown here is derived from an EMBL/GenBank/DDBJ whole genome shotgun (WGS) entry which is preliminary data.</text>
</comment>
<dbReference type="AlphaFoldDB" id="A0A6A5HK44"/>
<evidence type="ECO:0000313" key="2">
    <source>
        <dbReference type="EMBL" id="KAF1767491.1"/>
    </source>
</evidence>
<gene>
    <name evidence="2" type="ORF">GCK72_007450</name>
</gene>
<dbReference type="InterPro" id="IPR002083">
    <property type="entry name" value="MATH/TRAF_dom"/>
</dbReference>